<proteinExistence type="predicted"/>
<accession>A0A8D8U9H1</accession>
<evidence type="ECO:0000313" key="1">
    <source>
        <dbReference type="EMBL" id="CAG6701948.1"/>
    </source>
</evidence>
<dbReference type="EMBL" id="HBUF01340216">
    <property type="protein sequence ID" value="CAG6701948.1"/>
    <property type="molecule type" value="Transcribed_RNA"/>
</dbReference>
<name>A0A8D8U9H1_9HEMI</name>
<dbReference type="AlphaFoldDB" id="A0A8D8U9H1"/>
<protein>
    <submittedName>
        <fullName evidence="1">Uncharacterized protein</fullName>
    </submittedName>
</protein>
<sequence length="108" mass="12656">MLVPTQWSLATLWEKNNCKLQWRLKPVLLLIPPACTVAPMREPNTWTADNMWNPLTILRRYPSPSQCLCNPCRSLPLYKKDKTFTWSVIWNPWETPPCAWNGSRTVDQ</sequence>
<reference evidence="1" key="1">
    <citation type="submission" date="2021-05" db="EMBL/GenBank/DDBJ databases">
        <authorList>
            <person name="Alioto T."/>
            <person name="Alioto T."/>
            <person name="Gomez Garrido J."/>
        </authorList>
    </citation>
    <scope>NUCLEOTIDE SEQUENCE</scope>
</reference>
<organism evidence="1">
    <name type="scientific">Cacopsylla melanoneura</name>
    <dbReference type="NCBI Taxonomy" id="428564"/>
    <lineage>
        <taxon>Eukaryota</taxon>
        <taxon>Metazoa</taxon>
        <taxon>Ecdysozoa</taxon>
        <taxon>Arthropoda</taxon>
        <taxon>Hexapoda</taxon>
        <taxon>Insecta</taxon>
        <taxon>Pterygota</taxon>
        <taxon>Neoptera</taxon>
        <taxon>Paraneoptera</taxon>
        <taxon>Hemiptera</taxon>
        <taxon>Sternorrhyncha</taxon>
        <taxon>Psylloidea</taxon>
        <taxon>Psyllidae</taxon>
        <taxon>Psyllinae</taxon>
        <taxon>Cacopsylla</taxon>
    </lineage>
</organism>
<dbReference type="EMBL" id="HBUF01340217">
    <property type="protein sequence ID" value="CAG6701953.1"/>
    <property type="molecule type" value="Transcribed_RNA"/>
</dbReference>